<evidence type="ECO:0000259" key="12">
    <source>
        <dbReference type="Pfam" id="PF13609"/>
    </source>
</evidence>
<reference evidence="14" key="1">
    <citation type="submission" date="2015-06" db="EMBL/GenBank/DDBJ databases">
        <authorList>
            <person name="Lim Y.L."/>
            <person name="Ee R."/>
            <person name="Yong D."/>
            <person name="How K.Y."/>
            <person name="Yin W.F."/>
            <person name="Chan K.G."/>
        </authorList>
    </citation>
    <scope>NUCLEOTIDE SEQUENCE [LARGE SCALE GENOMIC DNA]</scope>
    <source>
        <strain evidence="14">DSM 25325</strain>
    </source>
</reference>
<dbReference type="PANTHER" id="PTHR34501:SF9">
    <property type="entry name" value="MAJOR OUTER MEMBRANE PROTEIN P.IA"/>
    <property type="match status" value="1"/>
</dbReference>
<feature type="signal peptide" evidence="11">
    <location>
        <begin position="1"/>
        <end position="24"/>
    </location>
</feature>
<evidence type="ECO:0000313" key="14">
    <source>
        <dbReference type="Proteomes" id="UP000036700"/>
    </source>
</evidence>
<evidence type="ECO:0000256" key="8">
    <source>
        <dbReference type="ARBA" id="ARBA00023114"/>
    </source>
</evidence>
<keyword evidence="6 11" id="KW-0732">Signal</keyword>
<dbReference type="GO" id="GO:0046930">
    <property type="term" value="C:pore complex"/>
    <property type="evidence" value="ECO:0007669"/>
    <property type="project" value="UniProtKB-KW"/>
</dbReference>
<evidence type="ECO:0000256" key="4">
    <source>
        <dbReference type="ARBA" id="ARBA00022452"/>
    </source>
</evidence>
<comment type="subcellular location">
    <subcellularLocation>
        <location evidence="1">Cell outer membrane</location>
        <topology evidence="1">Multi-pass membrane protein</topology>
    </subcellularLocation>
</comment>
<dbReference type="InterPro" id="IPR023614">
    <property type="entry name" value="Porin_dom_sf"/>
</dbReference>
<sequence length="347" mass="36978">MSGKFVKYLAGALIAATSAGSALAQSSVMLYGQVDAWAGAIKTPGQSGTAWTQGGGGMSTSYWGMKGTEDLGNGLKAMFKIEGFFLPQNGQYGRFTGDTTFSRNAYVGLQSDTLGTLTMGRETTPYFVSTILFNPFIDSYTFGPMIYQTFMGASGQGIVGDSGWSNAVAYTTPDFRGLTANLAYAFGNKAGQAGQNKWGGNLLYFHGPFSATLAYQQVKFDNTPGDLNSEIPGFSSQRAVQLGAAYDFKFVKLYGQYQYIKDTITGGNISMNGGQLGVSVPLGTGSVLASYAYAKSTGASDTRRNSWALGYDYPFSKRTDVYAAYFGDHISGLSSGRTYGVGIRTHF</sequence>
<keyword evidence="7" id="KW-0406">Ion transport</keyword>
<dbReference type="PATRIC" id="fig|445709.3.peg.3193"/>
<evidence type="ECO:0000256" key="10">
    <source>
        <dbReference type="ARBA" id="ARBA00023237"/>
    </source>
</evidence>
<dbReference type="InterPro" id="IPR050298">
    <property type="entry name" value="Gram-neg_bact_OMP"/>
</dbReference>
<comment type="subunit">
    <text evidence="2">Homotrimer.</text>
</comment>
<dbReference type="RefSeq" id="WP_047215246.1">
    <property type="nucleotide sequence ID" value="NZ_CP011568.3"/>
</dbReference>
<keyword evidence="5" id="KW-0812">Transmembrane</keyword>
<dbReference type="GO" id="GO:0006811">
    <property type="term" value="P:monoatomic ion transport"/>
    <property type="evidence" value="ECO:0007669"/>
    <property type="project" value="UniProtKB-KW"/>
</dbReference>
<evidence type="ECO:0000256" key="2">
    <source>
        <dbReference type="ARBA" id="ARBA00011233"/>
    </source>
</evidence>
<evidence type="ECO:0000256" key="3">
    <source>
        <dbReference type="ARBA" id="ARBA00022448"/>
    </source>
</evidence>
<dbReference type="GO" id="GO:0009279">
    <property type="term" value="C:cell outer membrane"/>
    <property type="evidence" value="ECO:0007669"/>
    <property type="project" value="UniProtKB-SubCell"/>
</dbReference>
<dbReference type="CDD" id="cd00342">
    <property type="entry name" value="gram_neg_porins"/>
    <property type="match status" value="1"/>
</dbReference>
<keyword evidence="8" id="KW-0626">Porin</keyword>
<evidence type="ECO:0000256" key="5">
    <source>
        <dbReference type="ARBA" id="ARBA00022692"/>
    </source>
</evidence>
<keyword evidence="3" id="KW-0813">Transport</keyword>
<dbReference type="Proteomes" id="UP000036700">
    <property type="component" value="Chromosome"/>
</dbReference>
<dbReference type="Gene3D" id="2.40.160.10">
    <property type="entry name" value="Porin"/>
    <property type="match status" value="1"/>
</dbReference>
<evidence type="ECO:0000256" key="1">
    <source>
        <dbReference type="ARBA" id="ARBA00004571"/>
    </source>
</evidence>
<gene>
    <name evidence="13" type="ORF">ABW99_15100</name>
</gene>
<dbReference type="GO" id="GO:0015288">
    <property type="term" value="F:porin activity"/>
    <property type="evidence" value="ECO:0007669"/>
    <property type="project" value="UniProtKB-KW"/>
</dbReference>
<evidence type="ECO:0000256" key="7">
    <source>
        <dbReference type="ARBA" id="ARBA00023065"/>
    </source>
</evidence>
<evidence type="ECO:0000256" key="6">
    <source>
        <dbReference type="ARBA" id="ARBA00022729"/>
    </source>
</evidence>
<keyword evidence="4" id="KW-1134">Transmembrane beta strand</keyword>
<feature type="domain" description="Porin" evidence="12">
    <location>
        <begin position="12"/>
        <end position="325"/>
    </location>
</feature>
<name>A0A0G3EVD3_9BURK</name>
<keyword evidence="14" id="KW-1185">Reference proteome</keyword>
<dbReference type="EMBL" id="CP011568">
    <property type="protein sequence ID" value="AKJ69347.1"/>
    <property type="molecule type" value="Genomic_DNA"/>
</dbReference>
<keyword evidence="10" id="KW-0998">Cell outer membrane</keyword>
<dbReference type="OrthoDB" id="6975458at2"/>
<organism evidence="13 14">
    <name type="scientific">Pandoraea thiooxydans</name>
    <dbReference type="NCBI Taxonomy" id="445709"/>
    <lineage>
        <taxon>Bacteria</taxon>
        <taxon>Pseudomonadati</taxon>
        <taxon>Pseudomonadota</taxon>
        <taxon>Betaproteobacteria</taxon>
        <taxon>Burkholderiales</taxon>
        <taxon>Burkholderiaceae</taxon>
        <taxon>Pandoraea</taxon>
    </lineage>
</organism>
<proteinExistence type="predicted"/>
<evidence type="ECO:0000256" key="9">
    <source>
        <dbReference type="ARBA" id="ARBA00023136"/>
    </source>
</evidence>
<accession>A0A0G3EVD3</accession>
<dbReference type="AlphaFoldDB" id="A0A0G3EVD3"/>
<keyword evidence="9" id="KW-0472">Membrane</keyword>
<dbReference type="SUPFAM" id="SSF56935">
    <property type="entry name" value="Porins"/>
    <property type="match status" value="1"/>
</dbReference>
<evidence type="ECO:0000313" key="13">
    <source>
        <dbReference type="EMBL" id="AKJ69347.1"/>
    </source>
</evidence>
<dbReference type="InterPro" id="IPR033900">
    <property type="entry name" value="Gram_neg_porin_domain"/>
</dbReference>
<protein>
    <submittedName>
        <fullName evidence="13">Porin</fullName>
    </submittedName>
</protein>
<dbReference type="PANTHER" id="PTHR34501">
    <property type="entry name" value="PROTEIN YDDL-RELATED"/>
    <property type="match status" value="1"/>
</dbReference>
<feature type="chain" id="PRO_5002553624" evidence="11">
    <location>
        <begin position="25"/>
        <end position="347"/>
    </location>
</feature>
<dbReference type="STRING" id="445709.ABW99_15100"/>
<dbReference type="KEGG" id="ptx:ABW99_15100"/>
<evidence type="ECO:0000256" key="11">
    <source>
        <dbReference type="SAM" id="SignalP"/>
    </source>
</evidence>
<dbReference type="Pfam" id="PF13609">
    <property type="entry name" value="Porin_4"/>
    <property type="match status" value="1"/>
</dbReference>